<proteinExistence type="predicted"/>
<dbReference type="Proteomes" id="UP000594014">
    <property type="component" value="Chromosome"/>
</dbReference>
<evidence type="ECO:0000313" key="1">
    <source>
        <dbReference type="EMBL" id="QOX64966.1"/>
    </source>
</evidence>
<gene>
    <name evidence="1" type="ORF">FRZ06_17245</name>
</gene>
<name>A0ACD1AFP8_9FIRM</name>
<organism evidence="1 2">
    <name type="scientific">Anoxybacterium hadale</name>
    <dbReference type="NCBI Taxonomy" id="3408580"/>
    <lineage>
        <taxon>Bacteria</taxon>
        <taxon>Bacillati</taxon>
        <taxon>Bacillota</taxon>
        <taxon>Clostridia</taxon>
        <taxon>Peptostreptococcales</taxon>
        <taxon>Anaerovoracaceae</taxon>
        <taxon>Anoxybacterium</taxon>
    </lineage>
</organism>
<sequence length="54" mass="5415">MLIKSIAGIVIGALLGFAYYKLVGCSTGSCPITASPYNSTIYGAVMGLLIGASS</sequence>
<reference evidence="1" key="1">
    <citation type="submission" date="2019-08" db="EMBL/GenBank/DDBJ databases">
        <title>Genome sequence of Clostridiales bacterium MT110.</title>
        <authorList>
            <person name="Cao J."/>
        </authorList>
    </citation>
    <scope>NUCLEOTIDE SEQUENCE</scope>
    <source>
        <strain evidence="1">MT110</strain>
    </source>
</reference>
<accession>A0ACD1AFP8</accession>
<protein>
    <submittedName>
        <fullName evidence="1">YtxH domain-containing protein</fullName>
    </submittedName>
</protein>
<evidence type="ECO:0000313" key="2">
    <source>
        <dbReference type="Proteomes" id="UP000594014"/>
    </source>
</evidence>
<dbReference type="EMBL" id="CP042469">
    <property type="protein sequence ID" value="QOX64966.1"/>
    <property type="molecule type" value="Genomic_DNA"/>
</dbReference>
<keyword evidence="2" id="KW-1185">Reference proteome</keyword>